<evidence type="ECO:0000313" key="2">
    <source>
        <dbReference type="EMBL" id="GMS99524.1"/>
    </source>
</evidence>
<comment type="caution">
    <text evidence="2">The sequence shown here is derived from an EMBL/GenBank/DDBJ whole genome shotgun (WGS) entry which is preliminary data.</text>
</comment>
<dbReference type="AlphaFoldDB" id="A0AAV5TYG3"/>
<accession>A0AAV5TYG3</accession>
<feature type="domain" description="BTB" evidence="1">
    <location>
        <begin position="187"/>
        <end position="254"/>
    </location>
</feature>
<dbReference type="PROSITE" id="PS50097">
    <property type="entry name" value="BTB"/>
    <property type="match status" value="1"/>
</dbReference>
<dbReference type="SMART" id="SM00225">
    <property type="entry name" value="BTB"/>
    <property type="match status" value="1"/>
</dbReference>
<evidence type="ECO:0000313" key="3">
    <source>
        <dbReference type="Proteomes" id="UP001432027"/>
    </source>
</evidence>
<keyword evidence="3" id="KW-1185">Reference proteome</keyword>
<reference evidence="2" key="1">
    <citation type="submission" date="2023-10" db="EMBL/GenBank/DDBJ databases">
        <title>Genome assembly of Pristionchus species.</title>
        <authorList>
            <person name="Yoshida K."/>
            <person name="Sommer R.J."/>
        </authorList>
    </citation>
    <scope>NUCLEOTIDE SEQUENCE</scope>
    <source>
        <strain evidence="2">RS0144</strain>
    </source>
</reference>
<name>A0AAV5TYG3_9BILA</name>
<dbReference type="PANTHER" id="PTHR22744:SF14">
    <property type="entry name" value="BTB DOMAIN-CONTAINING PROTEIN-RELATED"/>
    <property type="match status" value="1"/>
</dbReference>
<proteinExistence type="predicted"/>
<dbReference type="InterPro" id="IPR000210">
    <property type="entry name" value="BTB/POZ_dom"/>
</dbReference>
<dbReference type="SUPFAM" id="SSF54695">
    <property type="entry name" value="POZ domain"/>
    <property type="match status" value="1"/>
</dbReference>
<protein>
    <recommendedName>
        <fullName evidence="1">BTB domain-containing protein</fullName>
    </recommendedName>
</protein>
<dbReference type="EMBL" id="BTSX01000005">
    <property type="protein sequence ID" value="GMS99524.1"/>
    <property type="molecule type" value="Genomic_DNA"/>
</dbReference>
<gene>
    <name evidence="2" type="ORF">PENTCL1PPCAC_21699</name>
</gene>
<evidence type="ECO:0000259" key="1">
    <source>
        <dbReference type="PROSITE" id="PS50097"/>
    </source>
</evidence>
<dbReference type="Proteomes" id="UP001432027">
    <property type="component" value="Unassembled WGS sequence"/>
</dbReference>
<dbReference type="PANTHER" id="PTHR22744">
    <property type="entry name" value="HELIX LOOP HELIX PROTEIN 21-RELATED"/>
    <property type="match status" value="1"/>
</dbReference>
<dbReference type="InterPro" id="IPR011333">
    <property type="entry name" value="SKP1/BTB/POZ_sf"/>
</dbReference>
<sequence>MMGSVDTEDMEKLREQIRLLNSQNSTLAHENSSLKKRLNSSSTLVSKSIFSITTPTPTSATSPKRPISSDPITMGGVAITMFGDFLLDNKKTLIFHVWFELESETKQNATLLARIGYHSSSHAVGYVKDEPINFEFLQLGGDISVLSTPIPAINIKDAHAYQIDLKVHAKLILDGRDTSISFADEGKMAKVKVEDETISVNISYISAWSEFFRGYFASEMLESKDGVYPIEDCTAYEFRELLDVIYPSCKPISQRNVKSLIKLADRFIIPSLSRKCEVFLTDRTKHNLCDARLLRLTDEYRLSFLQAIVLECTTADQLHKNVIAKDEFKSFSEELKKAIDTRYVESKVPERNV</sequence>
<organism evidence="2 3">
    <name type="scientific">Pristionchus entomophagus</name>
    <dbReference type="NCBI Taxonomy" id="358040"/>
    <lineage>
        <taxon>Eukaryota</taxon>
        <taxon>Metazoa</taxon>
        <taxon>Ecdysozoa</taxon>
        <taxon>Nematoda</taxon>
        <taxon>Chromadorea</taxon>
        <taxon>Rhabditida</taxon>
        <taxon>Rhabditina</taxon>
        <taxon>Diplogasteromorpha</taxon>
        <taxon>Diplogasteroidea</taxon>
        <taxon>Neodiplogasteridae</taxon>
        <taxon>Pristionchus</taxon>
    </lineage>
</organism>
<dbReference type="Gene3D" id="3.30.710.10">
    <property type="entry name" value="Potassium Channel Kv1.1, Chain A"/>
    <property type="match status" value="1"/>
</dbReference>
<dbReference type="Pfam" id="PF00651">
    <property type="entry name" value="BTB"/>
    <property type="match status" value="1"/>
</dbReference>